<dbReference type="AlphaFoldDB" id="A0A1G2E216"/>
<dbReference type="GO" id="GO:0000271">
    <property type="term" value="P:polysaccharide biosynthetic process"/>
    <property type="evidence" value="ECO:0007669"/>
    <property type="project" value="TreeGrafter"/>
</dbReference>
<evidence type="ECO:0000256" key="1">
    <source>
        <dbReference type="PIRSR" id="PIRSR000390-1"/>
    </source>
</evidence>
<proteinExistence type="inferred from homology"/>
<dbReference type="Gene3D" id="3.40.640.10">
    <property type="entry name" value="Type I PLP-dependent aspartate aminotransferase-like (Major domain)"/>
    <property type="match status" value="1"/>
</dbReference>
<accession>A0A1G2E216</accession>
<dbReference type="InterPro" id="IPR015422">
    <property type="entry name" value="PyrdxlP-dep_Trfase_small"/>
</dbReference>
<feature type="modified residue" description="N6-(pyridoxal phosphate)lysine" evidence="2">
    <location>
        <position position="204"/>
    </location>
</feature>
<gene>
    <name evidence="4" type="ORF">A2626_02440</name>
</gene>
<sequence length="400" mass="45770">MKISLSKPDIADDDRKEVLNILETPYLSLGPKLKEFEEKIAEYAGVKYAVGVSSGTAGLHLIVRALSIKNDNEIITTPFSFISSSNCIIYEGAKPVFVDIGNETLNINPELIEKAITPKTKAILAVDVFGHSADWNVLAEIAKKHNLFLIEDSAEALGSEYKYKSQIRNFSKKKPRILSSRAKFVWRKCGSFGDAAIFSFYPNKQIATGEGGIILTDNERIADLCRSMANQGRRNNGGKWLEHIRLGYNYRLDEMSCALGINQLKRISQIIEKREKIAELYNEKLKDFPEIEIPYISPNVKVSRFVYVAKLSEKFSRKERDRIISEMSDRGVQCSNYFYPIHLQPFYRKMFNYKKKDFPVCESVSQRTIALPFFNNITEEEIDFVVRNLKKIIRGLKYLL</sequence>
<reference evidence="4 5" key="1">
    <citation type="journal article" date="2016" name="Nat. Commun.">
        <title>Thousands of microbial genomes shed light on interconnected biogeochemical processes in an aquifer system.</title>
        <authorList>
            <person name="Anantharaman K."/>
            <person name="Brown C.T."/>
            <person name="Hug L.A."/>
            <person name="Sharon I."/>
            <person name="Castelle C.J."/>
            <person name="Probst A.J."/>
            <person name="Thomas B.C."/>
            <person name="Singh A."/>
            <person name="Wilkins M.J."/>
            <person name="Karaoz U."/>
            <person name="Brodie E.L."/>
            <person name="Williams K.H."/>
            <person name="Hubbard S.S."/>
            <person name="Banfield J.F."/>
        </authorList>
    </citation>
    <scope>NUCLEOTIDE SEQUENCE [LARGE SCALE GENOMIC DNA]</scope>
</reference>
<evidence type="ECO:0000313" key="4">
    <source>
        <dbReference type="EMBL" id="OGZ19795.1"/>
    </source>
</evidence>
<dbReference type="PIRSF" id="PIRSF000390">
    <property type="entry name" value="PLP_StrS"/>
    <property type="match status" value="1"/>
</dbReference>
<dbReference type="GO" id="GO:0030170">
    <property type="term" value="F:pyridoxal phosphate binding"/>
    <property type="evidence" value="ECO:0007669"/>
    <property type="project" value="TreeGrafter"/>
</dbReference>
<evidence type="ECO:0000256" key="2">
    <source>
        <dbReference type="PIRSR" id="PIRSR000390-2"/>
    </source>
</evidence>
<name>A0A1G2E216_9BACT</name>
<comment type="similarity">
    <text evidence="3">Belongs to the DegT/DnrJ/EryC1 family.</text>
</comment>
<dbReference type="Proteomes" id="UP000177360">
    <property type="component" value="Unassembled WGS sequence"/>
</dbReference>
<dbReference type="PANTHER" id="PTHR30244:SF39">
    <property type="entry name" value="BLR3650 PROTEIN"/>
    <property type="match status" value="1"/>
</dbReference>
<dbReference type="SUPFAM" id="SSF53383">
    <property type="entry name" value="PLP-dependent transferases"/>
    <property type="match status" value="1"/>
</dbReference>
<dbReference type="InterPro" id="IPR000653">
    <property type="entry name" value="DegT/StrS_aminotransferase"/>
</dbReference>
<protein>
    <submittedName>
        <fullName evidence="4">Polysaccharide biosynthesis protein</fullName>
    </submittedName>
</protein>
<dbReference type="PANTHER" id="PTHR30244">
    <property type="entry name" value="TRANSAMINASE"/>
    <property type="match status" value="1"/>
</dbReference>
<organism evidence="4 5">
    <name type="scientific">Candidatus Nealsonbacteria bacterium RIFCSPHIGHO2_01_FULL_38_55</name>
    <dbReference type="NCBI Taxonomy" id="1801664"/>
    <lineage>
        <taxon>Bacteria</taxon>
        <taxon>Candidatus Nealsoniibacteriota</taxon>
    </lineage>
</organism>
<feature type="active site" description="Proton acceptor" evidence="1">
    <location>
        <position position="204"/>
    </location>
</feature>
<dbReference type="GO" id="GO:0008483">
    <property type="term" value="F:transaminase activity"/>
    <property type="evidence" value="ECO:0007669"/>
    <property type="project" value="TreeGrafter"/>
</dbReference>
<dbReference type="Gene3D" id="3.90.1150.10">
    <property type="entry name" value="Aspartate Aminotransferase, domain 1"/>
    <property type="match status" value="1"/>
</dbReference>
<evidence type="ECO:0000256" key="3">
    <source>
        <dbReference type="RuleBase" id="RU004508"/>
    </source>
</evidence>
<keyword evidence="2 3" id="KW-0663">Pyridoxal phosphate</keyword>
<dbReference type="EMBL" id="MHLZ01000022">
    <property type="protein sequence ID" value="OGZ19795.1"/>
    <property type="molecule type" value="Genomic_DNA"/>
</dbReference>
<evidence type="ECO:0000313" key="5">
    <source>
        <dbReference type="Proteomes" id="UP000177360"/>
    </source>
</evidence>
<dbReference type="InterPro" id="IPR015424">
    <property type="entry name" value="PyrdxlP-dep_Trfase"/>
</dbReference>
<dbReference type="Pfam" id="PF01041">
    <property type="entry name" value="DegT_DnrJ_EryC1"/>
    <property type="match status" value="1"/>
</dbReference>
<comment type="caution">
    <text evidence="4">The sequence shown here is derived from an EMBL/GenBank/DDBJ whole genome shotgun (WGS) entry which is preliminary data.</text>
</comment>
<dbReference type="InterPro" id="IPR015421">
    <property type="entry name" value="PyrdxlP-dep_Trfase_major"/>
</dbReference>
<dbReference type="CDD" id="cd00616">
    <property type="entry name" value="AHBA_syn"/>
    <property type="match status" value="1"/>
</dbReference>